<accession>B6SPL3</accession>
<dbReference type="EMBL" id="EU954678">
    <property type="protein sequence ID" value="ACG26796.1"/>
    <property type="molecule type" value="mRNA"/>
</dbReference>
<proteinExistence type="evidence at transcript level"/>
<organism evidence="1">
    <name type="scientific">Zea mays</name>
    <name type="common">Maize</name>
    <dbReference type="NCBI Taxonomy" id="4577"/>
    <lineage>
        <taxon>Eukaryota</taxon>
        <taxon>Viridiplantae</taxon>
        <taxon>Streptophyta</taxon>
        <taxon>Embryophyta</taxon>
        <taxon>Tracheophyta</taxon>
        <taxon>Spermatophyta</taxon>
        <taxon>Magnoliopsida</taxon>
        <taxon>Liliopsida</taxon>
        <taxon>Poales</taxon>
        <taxon>Poaceae</taxon>
        <taxon>PACMAD clade</taxon>
        <taxon>Panicoideae</taxon>
        <taxon>Andropogonodae</taxon>
        <taxon>Andropogoneae</taxon>
        <taxon>Tripsacinae</taxon>
        <taxon>Zea</taxon>
    </lineage>
</organism>
<dbReference type="AlphaFoldDB" id="B6SPL3"/>
<protein>
    <submittedName>
        <fullName evidence="1">Uncharacterized protein</fullName>
    </submittedName>
</protein>
<sequence>MSYVWRHRGLSSFIVMSCVQQRRCSSMVLVDELRFISFSPSVRLTYARRTRSPLDPMSLELVTSTSLESSLDSCPRQSSR</sequence>
<reference evidence="1" key="1">
    <citation type="journal article" date="2009" name="Plant Mol. Biol.">
        <title>Insights into corn genes derived from large-scale cDNA sequencing.</title>
        <authorList>
            <person name="Alexandrov N.N."/>
            <person name="Brover V.V."/>
            <person name="Freidin S."/>
            <person name="Troukhan M.E."/>
            <person name="Tatarinova T.V."/>
            <person name="Zhang H."/>
            <person name="Swaller T.J."/>
            <person name="Lu Y.P."/>
            <person name="Bouck J."/>
            <person name="Flavell R.B."/>
            <person name="Feldmann K.A."/>
        </authorList>
    </citation>
    <scope>NUCLEOTIDE SEQUENCE</scope>
</reference>
<name>B6SPL3_MAIZE</name>
<evidence type="ECO:0000313" key="1">
    <source>
        <dbReference type="EMBL" id="ACG26796.1"/>
    </source>
</evidence>